<dbReference type="CDD" id="cd00317">
    <property type="entry name" value="cyclophilin"/>
    <property type="match status" value="1"/>
</dbReference>
<name>A0A6J5YX02_9ZZZZ</name>
<gene>
    <name evidence="2" type="ORF">UFOPK4080_00270</name>
</gene>
<dbReference type="PANTHER" id="PTHR45625:SF3">
    <property type="entry name" value="PEPTIDYL-PROLYL CIS-TRANS ISOMERASE B-RELATED"/>
    <property type="match status" value="1"/>
</dbReference>
<dbReference type="InterPro" id="IPR029000">
    <property type="entry name" value="Cyclophilin-like_dom_sf"/>
</dbReference>
<sequence length="223" mass="23471">MRILAMTRITVTTLLVSLLMTSLSFAPTQAATPSKIVCKTTTAKARTPMKTNPPQTVAKKLPKKLTLRTNCGSIEIALDPKAPFTVTQISALARAGYYNKTLCHREAISGFYMLQCGDPTAQGGGDPGFSYPDENLPVGKALTYPEGTVAMANSGANTNGSQFFLVFGDSPALGPSYSIWGKITKGLDVLKFIASKGVTSGPRDPLGIGKPNVNVAIESAIVS</sequence>
<reference evidence="2" key="1">
    <citation type="submission" date="2020-05" db="EMBL/GenBank/DDBJ databases">
        <authorList>
            <person name="Chiriac C."/>
            <person name="Salcher M."/>
            <person name="Ghai R."/>
            <person name="Kavagutti S V."/>
        </authorList>
    </citation>
    <scope>NUCLEOTIDE SEQUENCE</scope>
</reference>
<proteinExistence type="predicted"/>
<dbReference type="PANTHER" id="PTHR45625">
    <property type="entry name" value="PEPTIDYL-PROLYL CIS-TRANS ISOMERASE-RELATED"/>
    <property type="match status" value="1"/>
</dbReference>
<evidence type="ECO:0000313" key="2">
    <source>
        <dbReference type="EMBL" id="CAB4332213.1"/>
    </source>
</evidence>
<accession>A0A6J5YX02</accession>
<dbReference type="PROSITE" id="PS50072">
    <property type="entry name" value="CSA_PPIASE_2"/>
    <property type="match status" value="1"/>
</dbReference>
<dbReference type="InterPro" id="IPR002130">
    <property type="entry name" value="Cyclophilin-type_PPIase_dom"/>
</dbReference>
<dbReference type="Pfam" id="PF00160">
    <property type="entry name" value="Pro_isomerase"/>
    <property type="match status" value="1"/>
</dbReference>
<dbReference type="AlphaFoldDB" id="A0A6J5YX02"/>
<protein>
    <submittedName>
        <fullName evidence="2">Unannotated protein</fullName>
    </submittedName>
</protein>
<dbReference type="Gene3D" id="2.40.100.10">
    <property type="entry name" value="Cyclophilin-like"/>
    <property type="match status" value="1"/>
</dbReference>
<dbReference type="EMBL" id="CAESAG010000024">
    <property type="protein sequence ID" value="CAB4332213.1"/>
    <property type="molecule type" value="Genomic_DNA"/>
</dbReference>
<evidence type="ECO:0000259" key="1">
    <source>
        <dbReference type="PROSITE" id="PS50072"/>
    </source>
</evidence>
<dbReference type="PRINTS" id="PR00153">
    <property type="entry name" value="CSAPPISMRASE"/>
</dbReference>
<dbReference type="GO" id="GO:0003755">
    <property type="term" value="F:peptidyl-prolyl cis-trans isomerase activity"/>
    <property type="evidence" value="ECO:0007669"/>
    <property type="project" value="InterPro"/>
</dbReference>
<organism evidence="2">
    <name type="scientific">freshwater metagenome</name>
    <dbReference type="NCBI Taxonomy" id="449393"/>
    <lineage>
        <taxon>unclassified sequences</taxon>
        <taxon>metagenomes</taxon>
        <taxon>ecological metagenomes</taxon>
    </lineage>
</organism>
<dbReference type="SUPFAM" id="SSF50891">
    <property type="entry name" value="Cyclophilin-like"/>
    <property type="match status" value="1"/>
</dbReference>
<dbReference type="InterPro" id="IPR044666">
    <property type="entry name" value="Cyclophilin_A-like"/>
</dbReference>
<feature type="domain" description="PPIase cyclophilin-type" evidence="1">
    <location>
        <begin position="72"/>
        <end position="222"/>
    </location>
</feature>